<feature type="signal peptide" evidence="1">
    <location>
        <begin position="1"/>
        <end position="24"/>
    </location>
</feature>
<reference evidence="2" key="1">
    <citation type="submission" date="2024-07" db="EMBL/GenBank/DDBJ databases">
        <title>Complete genome sequence of Prevotella sp. YM-2024 GTC17259.</title>
        <authorList>
            <person name="Hayashi M."/>
            <person name="Muto Y."/>
            <person name="Tanaka K."/>
            <person name="Niwa H."/>
        </authorList>
    </citation>
    <scope>NUCLEOTIDE SEQUENCE</scope>
    <source>
        <strain evidence="2">GTC17259</strain>
    </source>
</reference>
<protein>
    <recommendedName>
        <fullName evidence="3">DUF4843 domain-containing protein</fullName>
    </recommendedName>
</protein>
<evidence type="ECO:0008006" key="3">
    <source>
        <dbReference type="Google" id="ProtNLM"/>
    </source>
</evidence>
<accession>A0AB33JF01</accession>
<evidence type="ECO:0000256" key="1">
    <source>
        <dbReference type="SAM" id="SignalP"/>
    </source>
</evidence>
<sequence length="288" mass="32091">MKYKKSIILCSVMSILLTVGFTSCDSDRSAVNLLTLSQYTATVKIGDTVAVDINLSDPSAVNAINVKKSINGKTVESYEHTFQAASMTFPYTFRQEIVSGDETGILVYSFYAKDANNDNVDAADIVCTVDIAQMPLLLKYDWKLTSQIIQGDDYATADMKDNINRFNPDLTWEVDWGDVYSAGRMETLDSYCSWQAVMNGAKVDSLYTIKYNIFSPAAPVITKYKVLQLEDRKMILESRQDLSFLPGYAADERVVETFEPVSKTDDFRPYGGANPASYHIEACNPGSY</sequence>
<keyword evidence="1" id="KW-0732">Signal</keyword>
<dbReference type="PROSITE" id="PS51257">
    <property type="entry name" value="PROKAR_LIPOPROTEIN"/>
    <property type="match status" value="1"/>
</dbReference>
<gene>
    <name evidence="2" type="ORF">GTC17259_21800</name>
</gene>
<evidence type="ECO:0000313" key="2">
    <source>
        <dbReference type="EMBL" id="BFO77130.1"/>
    </source>
</evidence>
<organism evidence="2">
    <name type="scientific">Prevotella sp. GTC17259</name>
    <dbReference type="NCBI Taxonomy" id="3236795"/>
    <lineage>
        <taxon>Bacteria</taxon>
        <taxon>Pseudomonadati</taxon>
        <taxon>Bacteroidota</taxon>
        <taxon>Bacteroidia</taxon>
        <taxon>Bacteroidales</taxon>
        <taxon>Prevotellaceae</taxon>
        <taxon>Prevotella</taxon>
    </lineage>
</organism>
<dbReference type="EMBL" id="AP035787">
    <property type="protein sequence ID" value="BFO77130.1"/>
    <property type="molecule type" value="Genomic_DNA"/>
</dbReference>
<name>A0AB33JF01_9BACT</name>
<proteinExistence type="predicted"/>
<feature type="chain" id="PRO_5044199176" description="DUF4843 domain-containing protein" evidence="1">
    <location>
        <begin position="25"/>
        <end position="288"/>
    </location>
</feature>
<dbReference type="AlphaFoldDB" id="A0AB33JF01"/>